<feature type="region of interest" description="Disordered" evidence="1">
    <location>
        <begin position="1"/>
        <end position="70"/>
    </location>
</feature>
<evidence type="ECO:0000256" key="1">
    <source>
        <dbReference type="SAM" id="MobiDB-lite"/>
    </source>
</evidence>
<organism evidence="2 3">
    <name type="scientific">Schizopora paradoxa</name>
    <dbReference type="NCBI Taxonomy" id="27342"/>
    <lineage>
        <taxon>Eukaryota</taxon>
        <taxon>Fungi</taxon>
        <taxon>Dikarya</taxon>
        <taxon>Basidiomycota</taxon>
        <taxon>Agaricomycotina</taxon>
        <taxon>Agaricomycetes</taxon>
        <taxon>Hymenochaetales</taxon>
        <taxon>Schizoporaceae</taxon>
        <taxon>Schizopora</taxon>
    </lineage>
</organism>
<evidence type="ECO:0000313" key="2">
    <source>
        <dbReference type="EMBL" id="KLO19786.1"/>
    </source>
</evidence>
<dbReference type="OrthoDB" id="3678961at2759"/>
<dbReference type="AlphaFoldDB" id="A0A0H2SRR0"/>
<accession>A0A0H2SRR0</accession>
<sequence length="341" mass="38111">MKSIFSNLNDRRKNQKAKEEYNKRADHGGEEVEDFSAEANGSDENSEARKTPRTEIRASDADVDRADDLPLPEAFATETAAKEFGVKGPQVDSTSWGTSSKLTSTDSLSNFLTTKMTSNPLCYQGKRFIYNVIYFEALYAACRTYLERVENVLVCYWKNDTDTNQKLKLECTVQCTPQPGSSEILAKSINLLGIFEGLTVGTGADAKTFGIVESTGSTKCTMSAIVSPRSKIWLYQRRYVFRTNMTFVLDSWNTLSNVGSPGGYHIQEETCFCHIDTQDFVITGAELTGEQMVDWPSESVADLMEDNGRRVEQTKMWEKLTTRCRNALTESGVHGCQVDVD</sequence>
<name>A0A0H2SRR0_9AGAM</name>
<feature type="compositionally biased region" description="Basic and acidic residues" evidence="1">
    <location>
        <begin position="9"/>
        <end position="30"/>
    </location>
</feature>
<gene>
    <name evidence="2" type="ORF">SCHPADRAFT_40683</name>
</gene>
<feature type="compositionally biased region" description="Basic and acidic residues" evidence="1">
    <location>
        <begin position="46"/>
        <end position="68"/>
    </location>
</feature>
<keyword evidence="3" id="KW-1185">Reference proteome</keyword>
<reference evidence="2 3" key="1">
    <citation type="submission" date="2015-04" db="EMBL/GenBank/DDBJ databases">
        <title>Complete genome sequence of Schizopora paradoxa KUC8140, a cosmopolitan wood degrader in East Asia.</title>
        <authorList>
            <consortium name="DOE Joint Genome Institute"/>
            <person name="Min B."/>
            <person name="Park H."/>
            <person name="Jang Y."/>
            <person name="Kim J.-J."/>
            <person name="Kim K.H."/>
            <person name="Pangilinan J."/>
            <person name="Lipzen A."/>
            <person name="Riley R."/>
            <person name="Grigoriev I.V."/>
            <person name="Spatafora J.W."/>
            <person name="Choi I.-G."/>
        </authorList>
    </citation>
    <scope>NUCLEOTIDE SEQUENCE [LARGE SCALE GENOMIC DNA]</scope>
    <source>
        <strain evidence="2 3">KUC8140</strain>
    </source>
</reference>
<dbReference type="EMBL" id="KQ085884">
    <property type="protein sequence ID" value="KLO19786.1"/>
    <property type="molecule type" value="Genomic_DNA"/>
</dbReference>
<evidence type="ECO:0000313" key="3">
    <source>
        <dbReference type="Proteomes" id="UP000053477"/>
    </source>
</evidence>
<protein>
    <submittedName>
        <fullName evidence="2">Uncharacterized protein</fullName>
    </submittedName>
</protein>
<dbReference type="Proteomes" id="UP000053477">
    <property type="component" value="Unassembled WGS sequence"/>
</dbReference>
<proteinExistence type="predicted"/>
<dbReference type="InParanoid" id="A0A0H2SRR0"/>